<dbReference type="Gene3D" id="3.20.20.140">
    <property type="entry name" value="Metal-dependent hydrolases"/>
    <property type="match status" value="1"/>
</dbReference>
<dbReference type="SUPFAM" id="SSF89550">
    <property type="entry name" value="PHP domain-like"/>
    <property type="match status" value="1"/>
</dbReference>
<dbReference type="InterPro" id="IPR016195">
    <property type="entry name" value="Pol/histidinol_Pase-like"/>
</dbReference>
<dbReference type="STRING" id="451379.A0A0N5AY40"/>
<evidence type="ECO:0000256" key="2">
    <source>
        <dbReference type="ARBA" id="ARBA00007331"/>
    </source>
</evidence>
<comment type="subcellular location">
    <subcellularLocation>
        <location evidence="1">Nucleus</location>
    </subcellularLocation>
</comment>
<proteinExistence type="inferred from homology"/>
<keyword evidence="3" id="KW-0819">tRNA processing</keyword>
<dbReference type="GO" id="GO:0008033">
    <property type="term" value="P:tRNA processing"/>
    <property type="evidence" value="ECO:0007669"/>
    <property type="project" value="UniProtKB-KW"/>
</dbReference>
<dbReference type="Proteomes" id="UP000046393">
    <property type="component" value="Unplaced"/>
</dbReference>
<organism evidence="5 6">
    <name type="scientific">Syphacia muris</name>
    <dbReference type="NCBI Taxonomy" id="451379"/>
    <lineage>
        <taxon>Eukaryota</taxon>
        <taxon>Metazoa</taxon>
        <taxon>Ecdysozoa</taxon>
        <taxon>Nematoda</taxon>
        <taxon>Chromadorea</taxon>
        <taxon>Rhabditida</taxon>
        <taxon>Spirurina</taxon>
        <taxon>Oxyuridomorpha</taxon>
        <taxon>Oxyuroidea</taxon>
        <taxon>Oxyuridae</taxon>
        <taxon>Syphacia</taxon>
    </lineage>
</organism>
<dbReference type="InterPro" id="IPR002738">
    <property type="entry name" value="RNase_P_p30"/>
</dbReference>
<evidence type="ECO:0000313" key="6">
    <source>
        <dbReference type="WBParaSite" id="SMUV_0000987601-mRNA-1"/>
    </source>
</evidence>
<comment type="similarity">
    <text evidence="2">Belongs to the eukaryotic/archaeal RNase P protein component 3 family.</text>
</comment>
<dbReference type="AlphaFoldDB" id="A0A0N5AY40"/>
<dbReference type="GO" id="GO:0005655">
    <property type="term" value="C:nucleolar ribonuclease P complex"/>
    <property type="evidence" value="ECO:0007669"/>
    <property type="project" value="TreeGrafter"/>
</dbReference>
<keyword evidence="5" id="KW-1185">Reference proteome</keyword>
<evidence type="ECO:0000256" key="3">
    <source>
        <dbReference type="ARBA" id="ARBA00022694"/>
    </source>
</evidence>
<dbReference type="PANTHER" id="PTHR13031:SF0">
    <property type="entry name" value="RIBONUCLEASE P PROTEIN SUBUNIT P30"/>
    <property type="match status" value="1"/>
</dbReference>
<dbReference type="WBParaSite" id="SMUV_0000987601-mRNA-1">
    <property type="protein sequence ID" value="SMUV_0000987601-mRNA-1"/>
    <property type="gene ID" value="SMUV_0000987601"/>
</dbReference>
<evidence type="ECO:0000256" key="1">
    <source>
        <dbReference type="ARBA" id="ARBA00004123"/>
    </source>
</evidence>
<evidence type="ECO:0000256" key="4">
    <source>
        <dbReference type="SAM" id="MobiDB-lite"/>
    </source>
</evidence>
<dbReference type="GO" id="GO:0003723">
    <property type="term" value="F:RNA binding"/>
    <property type="evidence" value="ECO:0007669"/>
    <property type="project" value="TreeGrafter"/>
</dbReference>
<feature type="region of interest" description="Disordered" evidence="4">
    <location>
        <begin position="53"/>
        <end position="73"/>
    </location>
</feature>
<sequence length="320" mass="35998">MVLDFIENQFQFAEMNIRYTGSMDKLMTLLRRAVRMGYDSIVINTDIGDPDKDVDEILNPDSEPPRKKKKGRYVNREDAIPDPVQVDKSALDVAVLENNGKKLRLFSRLTVVVTDTTAIHMLMHHPQVRKYDLLAVRVSEEQTLQTLSRKGDFVDIITFDQESSSIPWLFKSKIINSCISAGISFEVSYADALKDASRRRQILTNARQLMIATRGGRGVVLDSGAEEMIDLRAPFDAINIAVLFGVRHEDSRKLIAGNAKAALRRAESRRTLKGAVHVSSLDQVPSRSLDRKSALQRLMSVPEFKAQVELLDNEENGTKN</sequence>
<dbReference type="PANTHER" id="PTHR13031">
    <property type="entry name" value="RIBONUCLEASE P SUBUNIT P30"/>
    <property type="match status" value="1"/>
</dbReference>
<name>A0A0N5AY40_9BILA</name>
<accession>A0A0N5AY40</accession>
<dbReference type="Pfam" id="PF01876">
    <property type="entry name" value="RNase_P_p30"/>
    <property type="match status" value="1"/>
</dbReference>
<reference evidence="6" key="1">
    <citation type="submission" date="2017-02" db="UniProtKB">
        <authorList>
            <consortium name="WormBaseParasite"/>
        </authorList>
    </citation>
    <scope>IDENTIFICATION</scope>
</reference>
<protein>
    <submittedName>
        <fullName evidence="6">Ribonuclease P protein subunit p30</fullName>
    </submittedName>
</protein>
<evidence type="ECO:0000313" key="5">
    <source>
        <dbReference type="Proteomes" id="UP000046393"/>
    </source>
</evidence>